<dbReference type="SMART" id="SM00248">
    <property type="entry name" value="ANK"/>
    <property type="match status" value="11"/>
</dbReference>
<evidence type="ECO:0000313" key="5">
    <source>
        <dbReference type="EMBL" id="CAJ1384427.1"/>
    </source>
</evidence>
<feature type="repeat" description="ANK" evidence="3">
    <location>
        <begin position="38"/>
        <end position="70"/>
    </location>
</feature>
<dbReference type="PANTHER" id="PTHR24126">
    <property type="entry name" value="ANKYRIN REPEAT, PH AND SEC7 DOMAIN CONTAINING PROTEIN SECG-RELATED"/>
    <property type="match status" value="1"/>
</dbReference>
<keyword evidence="2 3" id="KW-0040">ANK repeat</keyword>
<feature type="repeat" description="ANK" evidence="3">
    <location>
        <begin position="407"/>
        <end position="439"/>
    </location>
</feature>
<accession>A0AA36IBU0</accession>
<dbReference type="PROSITE" id="PS50297">
    <property type="entry name" value="ANK_REP_REGION"/>
    <property type="match status" value="2"/>
</dbReference>
<dbReference type="Pfam" id="PF12796">
    <property type="entry name" value="Ank_2"/>
    <property type="match status" value="3"/>
</dbReference>
<feature type="repeat" description="ANK" evidence="3">
    <location>
        <begin position="343"/>
        <end position="375"/>
    </location>
</feature>
<protein>
    <submittedName>
        <fullName evidence="5">Uncharacterized protein</fullName>
    </submittedName>
</protein>
<dbReference type="Gene3D" id="1.25.40.20">
    <property type="entry name" value="Ankyrin repeat-containing domain"/>
    <property type="match status" value="4"/>
</dbReference>
<dbReference type="EMBL" id="CAUJNA010001113">
    <property type="protein sequence ID" value="CAJ1384427.1"/>
    <property type="molecule type" value="Genomic_DNA"/>
</dbReference>
<evidence type="ECO:0000256" key="1">
    <source>
        <dbReference type="ARBA" id="ARBA00022737"/>
    </source>
</evidence>
<dbReference type="AlphaFoldDB" id="A0AA36IBU0"/>
<sequence>MPGLDYSRFDGIGDSDSDGEKETEEPQAELTELPKELTQGQSLVLAAREGQLHVVEALLQSRAEVNATDPHQGSALLRAVQLGIQARPTIEALLKASADVAQESAQEETPLTEAAAHGHPELLSALLAADPPTKALGPALRTAARAAAAGGSAGRIGRMLLDKGAPVEGALHAWARHGHLEMVQELLSRRADVNEKDAEGHTALLRAAQNSHENSSNIISMLCKSRADLEVPNRKGITPLESACTARSDGLVETLLACGALAEAKHREDLKTGMSPLVAASVAGGASTAWLILEARADANSADAGGRRALPCAAASGNLQLCQVLLSARSDPNLRSRGDRSGEGAAALVMAVAAGHAAVVEELLAARADPEQPSERGQTSLMLASSSPDLCHQLLHARANAAATDTDGKTALILAAGAGSLGICQALLAAKADVAQRSTGGAAALHAAAASGHAEVCHLLLAAKADLTPGPAGRTPMEVAEVAGYASLAAMLKA</sequence>
<evidence type="ECO:0000256" key="3">
    <source>
        <dbReference type="PROSITE-ProRule" id="PRU00023"/>
    </source>
</evidence>
<evidence type="ECO:0000313" key="6">
    <source>
        <dbReference type="Proteomes" id="UP001178507"/>
    </source>
</evidence>
<evidence type="ECO:0000256" key="2">
    <source>
        <dbReference type="ARBA" id="ARBA00023043"/>
    </source>
</evidence>
<organism evidence="5 6">
    <name type="scientific">Effrenium voratum</name>
    <dbReference type="NCBI Taxonomy" id="2562239"/>
    <lineage>
        <taxon>Eukaryota</taxon>
        <taxon>Sar</taxon>
        <taxon>Alveolata</taxon>
        <taxon>Dinophyceae</taxon>
        <taxon>Suessiales</taxon>
        <taxon>Symbiodiniaceae</taxon>
        <taxon>Effrenium</taxon>
    </lineage>
</organism>
<evidence type="ECO:0000256" key="4">
    <source>
        <dbReference type="SAM" id="MobiDB-lite"/>
    </source>
</evidence>
<feature type="repeat" description="ANK" evidence="3">
    <location>
        <begin position="170"/>
        <end position="198"/>
    </location>
</feature>
<dbReference type="InterPro" id="IPR002110">
    <property type="entry name" value="Ankyrin_rpt"/>
</dbReference>
<dbReference type="SUPFAM" id="SSF48403">
    <property type="entry name" value="Ankyrin repeat"/>
    <property type="match status" value="2"/>
</dbReference>
<feature type="region of interest" description="Disordered" evidence="4">
    <location>
        <begin position="1"/>
        <end position="35"/>
    </location>
</feature>
<keyword evidence="1" id="KW-0677">Repeat</keyword>
<gene>
    <name evidence="5" type="ORF">EVOR1521_LOCUS11305</name>
</gene>
<dbReference type="PANTHER" id="PTHR24126:SF14">
    <property type="entry name" value="ANK_REP_REGION DOMAIN-CONTAINING PROTEIN"/>
    <property type="match status" value="1"/>
</dbReference>
<reference evidence="5" key="1">
    <citation type="submission" date="2023-08" db="EMBL/GenBank/DDBJ databases">
        <authorList>
            <person name="Chen Y."/>
            <person name="Shah S."/>
            <person name="Dougan E. K."/>
            <person name="Thang M."/>
            <person name="Chan C."/>
        </authorList>
    </citation>
    <scope>NUCLEOTIDE SEQUENCE</scope>
</reference>
<name>A0AA36IBU0_9DINO</name>
<feature type="repeat" description="ANK" evidence="3">
    <location>
        <begin position="199"/>
        <end position="234"/>
    </location>
</feature>
<dbReference type="Proteomes" id="UP001178507">
    <property type="component" value="Unassembled WGS sequence"/>
</dbReference>
<proteinExistence type="predicted"/>
<comment type="caution">
    <text evidence="5">The sequence shown here is derived from an EMBL/GenBank/DDBJ whole genome shotgun (WGS) entry which is preliminary data.</text>
</comment>
<keyword evidence="6" id="KW-1185">Reference proteome</keyword>
<dbReference type="PROSITE" id="PS50088">
    <property type="entry name" value="ANK_REPEAT"/>
    <property type="match status" value="6"/>
</dbReference>
<dbReference type="InterPro" id="IPR036770">
    <property type="entry name" value="Ankyrin_rpt-contain_sf"/>
</dbReference>
<feature type="compositionally biased region" description="Acidic residues" evidence="4">
    <location>
        <begin position="13"/>
        <end position="27"/>
    </location>
</feature>
<feature type="repeat" description="ANK" evidence="3">
    <location>
        <begin position="440"/>
        <end position="467"/>
    </location>
</feature>